<proteinExistence type="inferred from homology"/>
<keyword evidence="5" id="KW-0378">Hydrolase</keyword>
<evidence type="ECO:0000256" key="1">
    <source>
        <dbReference type="ARBA" id="ARBA00006847"/>
    </source>
</evidence>
<evidence type="ECO:0000259" key="9">
    <source>
        <dbReference type="PROSITE" id="PS51643"/>
    </source>
</evidence>
<keyword evidence="8" id="KW-0051">Antiviral defense</keyword>
<dbReference type="InterPro" id="IPR038257">
    <property type="entry name" value="CRISPR-assoc_Cas3_HD_sf"/>
</dbReference>
<dbReference type="AlphaFoldDB" id="A0A848BQM5"/>
<dbReference type="GO" id="GO:0004386">
    <property type="term" value="F:helicase activity"/>
    <property type="evidence" value="ECO:0007669"/>
    <property type="project" value="UniProtKB-KW"/>
</dbReference>
<feature type="domain" description="HD Cas3-type" evidence="9">
    <location>
        <begin position="104"/>
        <end position="324"/>
    </location>
</feature>
<organism evidence="10 11">
    <name type="scientific">Megasphaera hexanoica</name>
    <dbReference type="NCBI Taxonomy" id="1675036"/>
    <lineage>
        <taxon>Bacteria</taxon>
        <taxon>Bacillati</taxon>
        <taxon>Bacillota</taxon>
        <taxon>Negativicutes</taxon>
        <taxon>Veillonellales</taxon>
        <taxon>Veillonellaceae</taxon>
        <taxon>Megasphaera</taxon>
    </lineage>
</organism>
<comment type="similarity">
    <text evidence="2">In the central section; belongs to the CRISPR-associated helicase Cas3 family.</text>
</comment>
<dbReference type="InterPro" id="IPR006483">
    <property type="entry name" value="CRISPR-assoc_Cas3_HD"/>
</dbReference>
<protein>
    <submittedName>
        <fullName evidence="10">Type I-F CRISPR-associated helicase Cas3</fullName>
    </submittedName>
</protein>
<evidence type="ECO:0000313" key="11">
    <source>
        <dbReference type="Proteomes" id="UP000591071"/>
    </source>
</evidence>
<accession>A0A848BQM5</accession>
<dbReference type="GO" id="GO:0016787">
    <property type="term" value="F:hydrolase activity"/>
    <property type="evidence" value="ECO:0007669"/>
    <property type="project" value="UniProtKB-KW"/>
</dbReference>
<dbReference type="GO" id="GO:0051607">
    <property type="term" value="P:defense response to virus"/>
    <property type="evidence" value="ECO:0007669"/>
    <property type="project" value="UniProtKB-KW"/>
</dbReference>
<evidence type="ECO:0000256" key="3">
    <source>
        <dbReference type="ARBA" id="ARBA00022723"/>
    </source>
</evidence>
<dbReference type="Gene3D" id="1.10.3210.30">
    <property type="match status" value="1"/>
</dbReference>
<dbReference type="Proteomes" id="UP000591071">
    <property type="component" value="Unassembled WGS sequence"/>
</dbReference>
<dbReference type="GO" id="GO:0046872">
    <property type="term" value="F:metal ion binding"/>
    <property type="evidence" value="ECO:0007669"/>
    <property type="project" value="UniProtKB-KW"/>
</dbReference>
<keyword evidence="7" id="KW-0067">ATP-binding</keyword>
<keyword evidence="4" id="KW-0547">Nucleotide-binding</keyword>
<gene>
    <name evidence="10" type="primary">cas3f</name>
    <name evidence="10" type="ORF">HF872_08410</name>
</gene>
<evidence type="ECO:0000256" key="4">
    <source>
        <dbReference type="ARBA" id="ARBA00022741"/>
    </source>
</evidence>
<comment type="caution">
    <text evidence="10">The sequence shown here is derived from an EMBL/GenBank/DDBJ whole genome shotgun (WGS) entry which is preliminary data.</text>
</comment>
<evidence type="ECO:0000256" key="8">
    <source>
        <dbReference type="ARBA" id="ARBA00023118"/>
    </source>
</evidence>
<dbReference type="InterPro" id="IPR013395">
    <property type="entry name" value="CRISPR-assoc_Cas3_yers"/>
</dbReference>
<keyword evidence="3" id="KW-0479">Metal-binding</keyword>
<dbReference type="InterPro" id="IPR054712">
    <property type="entry name" value="Cas3-like_dom"/>
</dbReference>
<dbReference type="Gene3D" id="3.40.50.300">
    <property type="entry name" value="P-loop containing nucleotide triphosphate hydrolases"/>
    <property type="match status" value="1"/>
</dbReference>
<evidence type="ECO:0000256" key="5">
    <source>
        <dbReference type="ARBA" id="ARBA00022801"/>
    </source>
</evidence>
<reference evidence="10 11" key="1">
    <citation type="submission" date="2020-04" db="EMBL/GenBank/DDBJ databases">
        <authorList>
            <person name="Hitch T.C.A."/>
            <person name="Wylensek D."/>
            <person name="Clavel T."/>
        </authorList>
    </citation>
    <scope>NUCLEOTIDE SEQUENCE [LARGE SCALE GENOMIC DNA]</scope>
    <source>
        <strain evidence="10 11">Oil-RF-744-FAT-WT-6-1</strain>
    </source>
</reference>
<dbReference type="Pfam" id="PF22590">
    <property type="entry name" value="Cas3-like_C_2"/>
    <property type="match status" value="1"/>
</dbReference>
<evidence type="ECO:0000256" key="6">
    <source>
        <dbReference type="ARBA" id="ARBA00022806"/>
    </source>
</evidence>
<comment type="similarity">
    <text evidence="1">In the N-terminal section; belongs to the CRISPR-associated nuclease Cas3-HD family.</text>
</comment>
<dbReference type="GO" id="GO:0005524">
    <property type="term" value="F:ATP binding"/>
    <property type="evidence" value="ECO:0007669"/>
    <property type="project" value="UniProtKB-KW"/>
</dbReference>
<dbReference type="InterPro" id="IPR027417">
    <property type="entry name" value="P-loop_NTPase"/>
</dbReference>
<dbReference type="NCBIfam" id="TIGR02562">
    <property type="entry name" value="cas3_yersinia"/>
    <property type="match status" value="1"/>
</dbReference>
<dbReference type="EMBL" id="JABAFG010000013">
    <property type="protein sequence ID" value="NME28641.1"/>
    <property type="molecule type" value="Genomic_DNA"/>
</dbReference>
<dbReference type="SUPFAM" id="SSF52540">
    <property type="entry name" value="P-loop containing nucleoside triphosphate hydrolases"/>
    <property type="match status" value="1"/>
</dbReference>
<dbReference type="Pfam" id="PF18019">
    <property type="entry name" value="Cas3_HD"/>
    <property type="match status" value="1"/>
</dbReference>
<evidence type="ECO:0000256" key="2">
    <source>
        <dbReference type="ARBA" id="ARBA00009046"/>
    </source>
</evidence>
<dbReference type="InterPro" id="IPR048823">
    <property type="entry name" value="Cas3_I-F_Cas2"/>
</dbReference>
<dbReference type="Pfam" id="PF21384">
    <property type="entry name" value="Cas3_I-F_Cas2"/>
    <property type="match status" value="1"/>
</dbReference>
<evidence type="ECO:0000313" key="10">
    <source>
        <dbReference type="EMBL" id="NME28641.1"/>
    </source>
</evidence>
<name>A0A848BQM5_9FIRM</name>
<evidence type="ECO:0000256" key="7">
    <source>
        <dbReference type="ARBA" id="ARBA00022840"/>
    </source>
</evidence>
<keyword evidence="6" id="KW-0347">Helicase</keyword>
<dbReference type="RefSeq" id="WP_170087699.1">
    <property type="nucleotide sequence ID" value="NZ_JABAFG010000013.1"/>
</dbReference>
<sequence>MMVLFTSRSEKKALLTVRRILDQFADRIGNDTWQTIMTQEGVQEVRTLLRRSATKSTAVSCRWIRSRNRSQLLWVVGNRDKFNEDGRVPVNTTRKNILHKEWEDGWPYLSVLKALVSVAALFHDWGKASDHFQQKLRSSSMEKDPYRHEWVSCQLLAAIANISGDTQNDDAWIRLFLEGKLKKTTLKNEMKKQGEQAHSLPSMPPIMRIIAWLILSHHRMPVTRNDMECKMCAEKPPLSLEGLFSGVKAGWGYEGVVPEKRNSCFSFSKGFLLDDDDWNKAVKKWLARLLREKAQLQQLCLEANSALRPLLLYAREALMLADHFVSSQKCQTDVPVDEQKKVLYANTDGDKLCDKLSSHLIRVAAQAVNIAHQLPLFASEMDVADTVRFTPAKAPYQWQDKAVRKIQSTKQDGIEQAWFILNMASTGCGKTTANAKLMQALSPDGKTMRYTLALGLRSLTLQTGSEYRERMHLTKDELAVIIGSQAIAELYHQKQKVDDVDPGKESSRCEIGGSGEEELLEDMISFEDNFTHEQLKYLDIYLDGRKNPQAKKNGAFLFKPILVATIDQIIRATEVTRGGKGLLPFLRMMSSDLVIDEVDDFSPEDLTAVARLVHLAGMLGRNVILSSATIPPDLAQGLYQAYQDGLCSYNAFSNRAKTINAVWVDEFRSASAVIPLQQSKQYGFAHEKFVEQRVKNLQMQVVKRKAFVIPCQPQTTKETSWQSYVAAAKQAVLQLHDAHHVVDEKTGKKVSFGLMRFANINPCVNMTLSLLSADWPEDTAVFIMCYHSRQVLLLRHEQEVYLDHVLRRKQERGAKVTFQDVVLRRHLDHGQMKRCIFLVVATPVEEIGRDHDFDWAVVEPSSYRSIIQLAGRVHRHRPCLQDVSVPNIGVMEFNWRGMVDSGRNAVFCRPGFEKNPDYLLDSHDMNDLIPADNWNHIDAIPRVQIPKPLRPHSRLIDLEHQRLADWRRLDDEYPDQVGGWQQTGWWMTGQAQYLCPFRAGVPDRDLCYRYDASKGMLGFYERNSGEYVLCGDMYNLKPYPKEKLDAHRERFWLPRDYMASLQAQVARKSYDDEDEEEVLQRISERYGQLTLPAYADESGRTYWYDDQLGAFHTLLNERKG</sequence>
<dbReference type="PROSITE" id="PS51643">
    <property type="entry name" value="HD_CAS3"/>
    <property type="match status" value="1"/>
</dbReference>
<dbReference type="NCBIfam" id="TIGR01596">
    <property type="entry name" value="cas3_HD"/>
    <property type="match status" value="1"/>
</dbReference>